<dbReference type="InterPro" id="IPR008555">
    <property type="entry name" value="SIKE"/>
</dbReference>
<comment type="similarity">
    <text evidence="1">Belongs to the SIKE family.</text>
</comment>
<keyword evidence="5" id="KW-1185">Reference proteome</keyword>
<proteinExistence type="inferred from homology"/>
<comment type="caution">
    <text evidence="4">The sequence shown here is derived from an EMBL/GenBank/DDBJ whole genome shotgun (WGS) entry which is preliminary data.</text>
</comment>
<keyword evidence="2 3" id="KW-0175">Coiled coil</keyword>
<feature type="coiled-coil region" evidence="3">
    <location>
        <begin position="65"/>
        <end position="199"/>
    </location>
</feature>
<name>A0ABR2W5P1_9FUNG</name>
<evidence type="ECO:0000256" key="1">
    <source>
        <dbReference type="ARBA" id="ARBA00005537"/>
    </source>
</evidence>
<sequence>MSSELSDSSSMDTFWSLTGEFDLKNSHNLAVAKSVSEKMLEIQTKLEALSKPVQLTPEIEATPDLSSLTAEMEQLKQENQTLLLRNQQLTKESQEIVSLLKEHEKTLDFVMSKFRSQTLQTKEDIQAIHQQYNSKLEQERSRNTDIEKENIQLKNQLDKLAEAVRIAVRGDDLESEVIIEQLQTENQALREMLEIADAK</sequence>
<reference evidence="4 5" key="1">
    <citation type="submission" date="2023-04" db="EMBL/GenBank/DDBJ databases">
        <title>Genome of Basidiobolus ranarum AG-B5.</title>
        <authorList>
            <person name="Stajich J.E."/>
            <person name="Carter-House D."/>
            <person name="Gryganskyi A."/>
        </authorList>
    </citation>
    <scope>NUCLEOTIDE SEQUENCE [LARGE SCALE GENOMIC DNA]</scope>
    <source>
        <strain evidence="4 5">AG-B5</strain>
    </source>
</reference>
<dbReference type="PANTHER" id="PTHR39472:SF1">
    <property type="entry name" value="EXPRESSED PROTEIN"/>
    <property type="match status" value="1"/>
</dbReference>
<dbReference type="Pfam" id="PF05769">
    <property type="entry name" value="SIKE"/>
    <property type="match status" value="1"/>
</dbReference>
<evidence type="ECO:0000313" key="5">
    <source>
        <dbReference type="Proteomes" id="UP001479436"/>
    </source>
</evidence>
<accession>A0ABR2W5P1</accession>
<evidence type="ECO:0000256" key="2">
    <source>
        <dbReference type="ARBA" id="ARBA00023054"/>
    </source>
</evidence>
<organism evidence="4 5">
    <name type="scientific">Basidiobolus ranarum</name>
    <dbReference type="NCBI Taxonomy" id="34480"/>
    <lineage>
        <taxon>Eukaryota</taxon>
        <taxon>Fungi</taxon>
        <taxon>Fungi incertae sedis</taxon>
        <taxon>Zoopagomycota</taxon>
        <taxon>Entomophthoromycotina</taxon>
        <taxon>Basidiobolomycetes</taxon>
        <taxon>Basidiobolales</taxon>
        <taxon>Basidiobolaceae</taxon>
        <taxon>Basidiobolus</taxon>
    </lineage>
</organism>
<gene>
    <name evidence="4" type="ORF">K7432_003761</name>
</gene>
<protein>
    <submittedName>
        <fullName evidence="4">Uncharacterized protein</fullName>
    </submittedName>
</protein>
<dbReference type="Proteomes" id="UP001479436">
    <property type="component" value="Unassembled WGS sequence"/>
</dbReference>
<evidence type="ECO:0000256" key="3">
    <source>
        <dbReference type="SAM" id="Coils"/>
    </source>
</evidence>
<evidence type="ECO:0000313" key="4">
    <source>
        <dbReference type="EMBL" id="KAK9721016.1"/>
    </source>
</evidence>
<dbReference type="EMBL" id="JASJQH010006994">
    <property type="protein sequence ID" value="KAK9721016.1"/>
    <property type="molecule type" value="Genomic_DNA"/>
</dbReference>
<dbReference type="PANTHER" id="PTHR39472">
    <property type="entry name" value="EXPRESSED PROTEIN"/>
    <property type="match status" value="1"/>
</dbReference>